<dbReference type="InterPro" id="IPR006342">
    <property type="entry name" value="FkbM_mtfrase"/>
</dbReference>
<dbReference type="Gene3D" id="3.40.50.150">
    <property type="entry name" value="Vaccinia Virus protein VP39"/>
    <property type="match status" value="1"/>
</dbReference>
<evidence type="ECO:0000313" key="2">
    <source>
        <dbReference type="Proteomes" id="UP000673383"/>
    </source>
</evidence>
<comment type="caution">
    <text evidence="1">The sequence shown here is derived from an EMBL/GenBank/DDBJ whole genome shotgun (WGS) entry which is preliminary data.</text>
</comment>
<dbReference type="EMBL" id="JAFICZ010000001">
    <property type="protein sequence ID" value="MBP1290286.1"/>
    <property type="molecule type" value="Genomic_DNA"/>
</dbReference>
<accession>A0A8I2C2G1</accession>
<dbReference type="GO" id="GO:0008168">
    <property type="term" value="F:methyltransferase activity"/>
    <property type="evidence" value="ECO:0007669"/>
    <property type="project" value="UniProtKB-KW"/>
</dbReference>
<dbReference type="SUPFAM" id="SSF53335">
    <property type="entry name" value="S-adenosyl-L-methionine-dependent methyltransferases"/>
    <property type="match status" value="1"/>
</dbReference>
<dbReference type="Proteomes" id="UP000673383">
    <property type="component" value="Unassembled WGS sequence"/>
</dbReference>
<sequence length="254" mass="28821">MKSASCREQPQRDLIFDFGLHRGFDSEFYLSKGFRVVGLEAVPSICNGTRERLSRFEERFTAVNKALSDRAGELASFYSVPEKDDWGSLSKLAAEKGRYQSIEIVVPTTDLHELLDQYGTPYYIKCDLEGADVIFRDQLARDRRRPVFVSLEVNSEVDIDILAEAGYDRGQIVNQWMHPFTHVPNPPSEGSYHEARFTGETSGLFGLELPREKWSPLEAVKDRYLRWRALKAMDENLAPGWVDVHVCTAAVLGA</sequence>
<proteinExistence type="predicted"/>
<dbReference type="NCBIfam" id="TIGR01444">
    <property type="entry name" value="fkbM_fam"/>
    <property type="match status" value="1"/>
</dbReference>
<name>A0A8I2C2G1_BRAEL</name>
<organism evidence="1 2">
    <name type="scientific">Bradyrhizobium elkanii</name>
    <dbReference type="NCBI Taxonomy" id="29448"/>
    <lineage>
        <taxon>Bacteria</taxon>
        <taxon>Pseudomonadati</taxon>
        <taxon>Pseudomonadota</taxon>
        <taxon>Alphaproteobacteria</taxon>
        <taxon>Hyphomicrobiales</taxon>
        <taxon>Nitrobacteraceae</taxon>
        <taxon>Bradyrhizobium</taxon>
    </lineage>
</organism>
<dbReference type="AlphaFoldDB" id="A0A8I2C2G1"/>
<dbReference type="InterPro" id="IPR029063">
    <property type="entry name" value="SAM-dependent_MTases_sf"/>
</dbReference>
<dbReference type="RefSeq" id="WP_038381222.1">
    <property type="nucleotide sequence ID" value="NZ_JAFICZ010000001.1"/>
</dbReference>
<keyword evidence="1" id="KW-0808">Transferase</keyword>
<gene>
    <name evidence="1" type="ORF">JOH49_000039</name>
</gene>
<reference evidence="1" key="1">
    <citation type="submission" date="2021-02" db="EMBL/GenBank/DDBJ databases">
        <title>Genomic Encyclopedia of Type Strains, Phase IV (KMG-V): Genome sequencing to study the core and pangenomes of soil and plant-associated prokaryotes.</title>
        <authorList>
            <person name="Whitman W."/>
        </authorList>
    </citation>
    <scope>NUCLEOTIDE SEQUENCE</scope>
    <source>
        <strain evidence="1">USDA 406</strain>
    </source>
</reference>
<dbReference type="GO" id="GO:0032259">
    <property type="term" value="P:methylation"/>
    <property type="evidence" value="ECO:0007669"/>
    <property type="project" value="UniProtKB-KW"/>
</dbReference>
<protein>
    <submittedName>
        <fullName evidence="1">FkbM family methyltransferase</fullName>
    </submittedName>
</protein>
<keyword evidence="1" id="KW-0489">Methyltransferase</keyword>
<evidence type="ECO:0000313" key="1">
    <source>
        <dbReference type="EMBL" id="MBP1290286.1"/>
    </source>
</evidence>